<comment type="caution">
    <text evidence="1">The sequence shown here is derived from an EMBL/GenBank/DDBJ whole genome shotgun (WGS) entry which is preliminary data.</text>
</comment>
<accession>A0ACC2TNR6</accession>
<keyword evidence="1" id="KW-0240">DNA-directed RNA polymerase</keyword>
<sequence length="198" mass="22370">MFILTEIKDLVTIQPRHSSLPLDVSISNELNKKYANKVLHNIGLCIRVHDILSAGEAFIYHSDGLSYIKVQFRMIVFRPIIGEVFCGKVKTCSSSGIKVTLHFFDEINVIPELLREDAVYSAENQAWEWDMDGVKLDLMAEDIIKVRVIAETFSESHPVPAKPKTQDQEIIHEAPKVPPYTLTCSIAEDGLGSVSWWE</sequence>
<dbReference type="EMBL" id="QTSX02002298">
    <property type="protein sequence ID" value="KAJ9076303.1"/>
    <property type="molecule type" value="Genomic_DNA"/>
</dbReference>
<proteinExistence type="predicted"/>
<gene>
    <name evidence="1" type="primary">rpc25_1</name>
    <name evidence="1" type="ORF">DSO57_1027551</name>
</gene>
<reference evidence="1" key="1">
    <citation type="submission" date="2022-04" db="EMBL/GenBank/DDBJ databases">
        <title>Genome of the entomopathogenic fungus Entomophthora muscae.</title>
        <authorList>
            <person name="Elya C."/>
            <person name="Lovett B.R."/>
            <person name="Lee E."/>
            <person name="Macias A.M."/>
            <person name="Hajek A.E."/>
            <person name="De Bivort B.L."/>
            <person name="Kasson M.T."/>
            <person name="De Fine Licht H.H."/>
            <person name="Stajich J.E."/>
        </authorList>
    </citation>
    <scope>NUCLEOTIDE SEQUENCE</scope>
    <source>
        <strain evidence="1">Berkeley</strain>
    </source>
</reference>
<keyword evidence="2" id="KW-1185">Reference proteome</keyword>
<dbReference type="Proteomes" id="UP001165960">
    <property type="component" value="Unassembled WGS sequence"/>
</dbReference>
<organism evidence="1 2">
    <name type="scientific">Entomophthora muscae</name>
    <dbReference type="NCBI Taxonomy" id="34485"/>
    <lineage>
        <taxon>Eukaryota</taxon>
        <taxon>Fungi</taxon>
        <taxon>Fungi incertae sedis</taxon>
        <taxon>Zoopagomycota</taxon>
        <taxon>Entomophthoromycotina</taxon>
        <taxon>Entomophthoromycetes</taxon>
        <taxon>Entomophthorales</taxon>
        <taxon>Entomophthoraceae</taxon>
        <taxon>Entomophthora</taxon>
    </lineage>
</organism>
<name>A0ACC2TNR6_9FUNG</name>
<evidence type="ECO:0000313" key="2">
    <source>
        <dbReference type="Proteomes" id="UP001165960"/>
    </source>
</evidence>
<evidence type="ECO:0000313" key="1">
    <source>
        <dbReference type="EMBL" id="KAJ9076303.1"/>
    </source>
</evidence>
<keyword evidence="1" id="KW-0804">Transcription</keyword>
<protein>
    <submittedName>
        <fullName evidence="1">DNA-directed RNA polymerase III complex subunit Rpc25</fullName>
    </submittedName>
</protein>